<reference evidence="2 3" key="1">
    <citation type="submission" date="2020-08" db="EMBL/GenBank/DDBJ databases">
        <authorList>
            <person name="Hejnol A."/>
        </authorList>
    </citation>
    <scope>NUCLEOTIDE SEQUENCE [LARGE SCALE GENOMIC DNA]</scope>
</reference>
<feature type="domain" description="EGF-like" evidence="1">
    <location>
        <begin position="7"/>
        <end position="66"/>
    </location>
</feature>
<feature type="domain" description="EGF-like" evidence="1">
    <location>
        <begin position="74"/>
        <end position="110"/>
    </location>
</feature>
<dbReference type="InterPro" id="IPR000742">
    <property type="entry name" value="EGF"/>
</dbReference>
<organism evidence="2 3">
    <name type="scientific">Dimorphilus gyrociliatus</name>
    <dbReference type="NCBI Taxonomy" id="2664684"/>
    <lineage>
        <taxon>Eukaryota</taxon>
        <taxon>Metazoa</taxon>
        <taxon>Spiralia</taxon>
        <taxon>Lophotrochozoa</taxon>
        <taxon>Annelida</taxon>
        <taxon>Polychaeta</taxon>
        <taxon>Polychaeta incertae sedis</taxon>
        <taxon>Dinophilidae</taxon>
        <taxon>Dimorphilus</taxon>
    </lineage>
</organism>
<dbReference type="AlphaFoldDB" id="A0A7I8VLC2"/>
<evidence type="ECO:0000313" key="2">
    <source>
        <dbReference type="EMBL" id="CAD5116494.1"/>
    </source>
</evidence>
<keyword evidence="3" id="KW-1185">Reference proteome</keyword>
<dbReference type="SUPFAM" id="SSF57184">
    <property type="entry name" value="Growth factor receptor domain"/>
    <property type="match status" value="1"/>
</dbReference>
<name>A0A7I8VLC2_9ANNE</name>
<gene>
    <name evidence="2" type="ORF">DGYR_LOCUS5119</name>
</gene>
<protein>
    <submittedName>
        <fullName evidence="2">DgyrCDS5373</fullName>
    </submittedName>
</protein>
<proteinExistence type="predicted"/>
<comment type="caution">
    <text evidence="2">The sequence shown here is derived from an EMBL/GenBank/DDBJ whole genome shotgun (WGS) entry which is preliminary data.</text>
</comment>
<accession>A0A7I8VLC2</accession>
<dbReference type="PANTHER" id="PTHR39069">
    <property type="entry name" value="ECDYSONE-INDUCIBLE GENE E1, ISOFORM A"/>
    <property type="match status" value="1"/>
</dbReference>
<dbReference type="InterPro" id="IPR009030">
    <property type="entry name" value="Growth_fac_rcpt_cys_sf"/>
</dbReference>
<evidence type="ECO:0000259" key="1">
    <source>
        <dbReference type="SMART" id="SM00181"/>
    </source>
</evidence>
<evidence type="ECO:0000313" key="3">
    <source>
        <dbReference type="Proteomes" id="UP000549394"/>
    </source>
</evidence>
<dbReference type="Proteomes" id="UP000549394">
    <property type="component" value="Unassembled WGS sequence"/>
</dbReference>
<dbReference type="EMBL" id="CAJFCJ010000006">
    <property type="protein sequence ID" value="CAD5116494.1"/>
    <property type="molecule type" value="Genomic_DNA"/>
</dbReference>
<dbReference type="SMART" id="SM00181">
    <property type="entry name" value="EGF"/>
    <property type="match status" value="3"/>
</dbReference>
<dbReference type="PANTHER" id="PTHR39069:SF8">
    <property type="entry name" value="FI17111P1"/>
    <property type="match status" value="1"/>
</dbReference>
<feature type="domain" description="EGF-like" evidence="1">
    <location>
        <begin position="171"/>
        <end position="205"/>
    </location>
</feature>
<dbReference type="OrthoDB" id="10001041at2759"/>
<sequence>MLLQFLLCSAVVLAVDRKEDLIPCWNNKECLISLGEACWKLYEGCGNGFCMCQPGKYERDNENRCIPVVTGRAACDNKVKCKSGTNMICKDGRCKCPNGYTMTADNLYCKSKNERLVGEFCASGDKCISRRPDSEEYMESSSICIQGVCRCHTGMKPDGVTCTTWDINEEGCLYSTNCHGGAICDKGRCSCSKGYSPYAENTKCIREGSKRRIPIEGECNEAEEESYCQYDLKCVNCMNDLRHTRRHTCARYAHDRAFPASSASSNVLSSLLVCVLYFIARWR</sequence>